<organism evidence="2">
    <name type="scientific">Kwoniella pini CBS 10737</name>
    <dbReference type="NCBI Taxonomy" id="1296096"/>
    <lineage>
        <taxon>Eukaryota</taxon>
        <taxon>Fungi</taxon>
        <taxon>Dikarya</taxon>
        <taxon>Basidiomycota</taxon>
        <taxon>Agaricomycotina</taxon>
        <taxon>Tremellomycetes</taxon>
        <taxon>Tremellales</taxon>
        <taxon>Cryptococcaceae</taxon>
        <taxon>Kwoniella</taxon>
    </lineage>
</organism>
<feature type="compositionally biased region" description="Low complexity" evidence="1">
    <location>
        <begin position="253"/>
        <end position="263"/>
    </location>
</feature>
<feature type="region of interest" description="Disordered" evidence="1">
    <location>
        <begin position="358"/>
        <end position="405"/>
    </location>
</feature>
<feature type="compositionally biased region" description="Low complexity" evidence="1">
    <location>
        <begin position="377"/>
        <end position="388"/>
    </location>
</feature>
<dbReference type="GeneID" id="30168538"/>
<reference evidence="3" key="4">
    <citation type="submission" date="2024-02" db="EMBL/GenBank/DDBJ databases">
        <title>Comparative genomics of Cryptococcus and Kwoniella reveals pathogenesis evolution and contrasting modes of karyotype evolution via chromosome fusion or intercentromeric recombination.</title>
        <authorList>
            <person name="Coelho M.A."/>
            <person name="David-Palma M."/>
            <person name="Shea T."/>
            <person name="Bowers K."/>
            <person name="McGinley-Smith S."/>
            <person name="Mohammad A.W."/>
            <person name="Gnirke A."/>
            <person name="Yurkov A.M."/>
            <person name="Nowrousian M."/>
            <person name="Sun S."/>
            <person name="Cuomo C.A."/>
            <person name="Heitman J."/>
        </authorList>
    </citation>
    <scope>NUCLEOTIDE SEQUENCE</scope>
    <source>
        <strain evidence="3">CBS 10737</strain>
    </source>
</reference>
<keyword evidence="4" id="KW-1185">Reference proteome</keyword>
<sequence>MESGSPILTPVSTTLNSPPPLSSAGLSDRISYLSDPNTSYPRLSTLIPNPSGYLAFFSRHSENTSDDEGFNRSSSFRAWKYLRSIKKRLRSYNATLRNKSTKSQASRFAQEYQKPPVGFKLDYAKKEHGGIKTERRYQDRRSKGSHIRCLNKLLCSSEIRSNSAIRGQMTSPIVLVSSKNDPYHNSSFAAGMEETDHCHTHLRKRLSPTLKNQHDNPPTTLLKKVNIGEVKLNDLQSGTGYFQPAHARILDSRAGTASSSTRRVPTQKSVHPALSSGSERHGKVRTSKGIIPKDGYHINGTVVDSSEEAVQTPVVGYPRSRLASSDTARQTSLILNPNEYEYLLKLQGLTSKHDTEPQLLASSDDKGSSHRSDLSESDMNSSFSSSSSTARPIIHGDTTLDNETPTYSSFFTYDPLPAQIRTHGLHVNFSTRQSSTISLSDSSNDQLISSTEGDVNRYQEHIRRSAVKQYNDSPSPAPKSETLSGVSPRVSRMDETTIEDGSVIDEHDEQERYI</sequence>
<reference evidence="3" key="2">
    <citation type="submission" date="2013-07" db="EMBL/GenBank/DDBJ databases">
        <authorList>
            <consortium name="The Broad Institute Genome Sequencing Platform"/>
            <person name="Cuomo C."/>
            <person name="Litvintseva A."/>
            <person name="Chen Y."/>
            <person name="Heitman J."/>
            <person name="Sun S."/>
            <person name="Springer D."/>
            <person name="Dromer F."/>
            <person name="Young S.K."/>
            <person name="Zeng Q."/>
            <person name="Gargeya S."/>
            <person name="Fitzgerald M."/>
            <person name="Abouelleil A."/>
            <person name="Alvarado L."/>
            <person name="Berlin A.M."/>
            <person name="Chapman S.B."/>
            <person name="Dewar J."/>
            <person name="Goldberg J."/>
            <person name="Griggs A."/>
            <person name="Gujja S."/>
            <person name="Hansen M."/>
            <person name="Howarth C."/>
            <person name="Imamovic A."/>
            <person name="Larimer J."/>
            <person name="McCowan C."/>
            <person name="Murphy C."/>
            <person name="Pearson M."/>
            <person name="Priest M."/>
            <person name="Roberts A."/>
            <person name="Saif S."/>
            <person name="Shea T."/>
            <person name="Sykes S."/>
            <person name="Wortman J."/>
            <person name="Nusbaum C."/>
            <person name="Birren B."/>
        </authorList>
    </citation>
    <scope>NUCLEOTIDE SEQUENCE</scope>
    <source>
        <strain evidence="3">CBS 10737</strain>
    </source>
</reference>
<feature type="compositionally biased region" description="Polar residues" evidence="1">
    <location>
        <begin position="444"/>
        <end position="453"/>
    </location>
</feature>
<feature type="region of interest" description="Disordered" evidence="1">
    <location>
        <begin position="434"/>
        <end position="514"/>
    </location>
</feature>
<dbReference type="Proteomes" id="UP000094020">
    <property type="component" value="Chromosome 1"/>
</dbReference>
<evidence type="ECO:0000313" key="4">
    <source>
        <dbReference type="Proteomes" id="UP000094020"/>
    </source>
</evidence>
<feature type="region of interest" description="Disordered" evidence="1">
    <location>
        <begin position="1"/>
        <end position="22"/>
    </location>
</feature>
<evidence type="ECO:0000313" key="3">
    <source>
        <dbReference type="EMBL" id="WWC67250.1"/>
    </source>
</evidence>
<reference evidence="2" key="1">
    <citation type="submission" date="2013-07" db="EMBL/GenBank/DDBJ databases">
        <title>The Genome Sequence of Cryptococcus pinus CBS10737.</title>
        <authorList>
            <consortium name="The Broad Institute Genome Sequencing Platform"/>
            <person name="Cuomo C."/>
            <person name="Litvintseva A."/>
            <person name="Chen Y."/>
            <person name="Heitman J."/>
            <person name="Sun S."/>
            <person name="Springer D."/>
            <person name="Dromer F."/>
            <person name="Young S.K."/>
            <person name="Zeng Q."/>
            <person name="Gargeya S."/>
            <person name="Fitzgerald M."/>
            <person name="Abouelleil A."/>
            <person name="Alvarado L."/>
            <person name="Berlin A.M."/>
            <person name="Chapman S.B."/>
            <person name="Dewar J."/>
            <person name="Goldberg J."/>
            <person name="Griggs A."/>
            <person name="Gujja S."/>
            <person name="Hansen M."/>
            <person name="Howarth C."/>
            <person name="Imamovic A."/>
            <person name="Larimer J."/>
            <person name="McCowan C."/>
            <person name="Murphy C."/>
            <person name="Pearson M."/>
            <person name="Priest M."/>
            <person name="Roberts A."/>
            <person name="Saif S."/>
            <person name="Shea T."/>
            <person name="Sykes S."/>
            <person name="Wortman J."/>
            <person name="Nusbaum C."/>
            <person name="Birren B."/>
        </authorList>
    </citation>
    <scope>NUCLEOTIDE SEQUENCE [LARGE SCALE GENOMIC DNA]</scope>
    <source>
        <strain evidence="2">CBS 10737</strain>
    </source>
</reference>
<dbReference type="KEGG" id="kpin:30168538"/>
<gene>
    <name evidence="2" type="ORF">I206_00169</name>
    <name evidence="3" type="ORF">I206_101157</name>
</gene>
<proteinExistence type="predicted"/>
<dbReference type="RefSeq" id="XP_019014088.1">
    <property type="nucleotide sequence ID" value="XM_019151950.1"/>
</dbReference>
<dbReference type="EMBL" id="KI894007">
    <property type="protein sequence ID" value="OCF52869.1"/>
    <property type="molecule type" value="Genomic_DNA"/>
</dbReference>
<accession>A0A1B9IBC4</accession>
<reference evidence="2" key="3">
    <citation type="submission" date="2016-07" db="EMBL/GenBank/DDBJ databases">
        <title>Evolution of pathogenesis and genome organization in the Tremellales.</title>
        <authorList>
            <person name="Cuomo C."/>
            <person name="Litvintseva A."/>
            <person name="Heitman J."/>
            <person name="Chen Y."/>
            <person name="Sun S."/>
            <person name="Springer D."/>
            <person name="Dromer F."/>
            <person name="Young S."/>
            <person name="Zeng Q."/>
            <person name="Chapman S."/>
            <person name="Gujja S."/>
            <person name="Saif S."/>
            <person name="Birren B."/>
        </authorList>
    </citation>
    <scope>NUCLEOTIDE SEQUENCE</scope>
    <source>
        <strain evidence="2">CBS 10737</strain>
    </source>
</reference>
<dbReference type="OrthoDB" id="2565186at2759"/>
<dbReference type="AlphaFoldDB" id="A0A1B9IBC4"/>
<feature type="compositionally biased region" description="Basic and acidic residues" evidence="1">
    <location>
        <begin position="454"/>
        <end position="463"/>
    </location>
</feature>
<evidence type="ECO:0000256" key="1">
    <source>
        <dbReference type="SAM" id="MobiDB-lite"/>
    </source>
</evidence>
<evidence type="ECO:0000313" key="2">
    <source>
        <dbReference type="EMBL" id="OCF52869.1"/>
    </source>
</evidence>
<dbReference type="EMBL" id="CP144519">
    <property type="protein sequence ID" value="WWC67250.1"/>
    <property type="molecule type" value="Genomic_DNA"/>
</dbReference>
<feature type="compositionally biased region" description="Basic and acidic residues" evidence="1">
    <location>
        <begin position="363"/>
        <end position="374"/>
    </location>
</feature>
<feature type="compositionally biased region" description="Low complexity" evidence="1">
    <location>
        <begin position="434"/>
        <end position="443"/>
    </location>
</feature>
<feature type="compositionally biased region" description="Acidic residues" evidence="1">
    <location>
        <begin position="496"/>
        <end position="508"/>
    </location>
</feature>
<feature type="region of interest" description="Disordered" evidence="1">
    <location>
        <begin position="253"/>
        <end position="292"/>
    </location>
</feature>
<protein>
    <submittedName>
        <fullName evidence="2">Uncharacterized protein</fullName>
    </submittedName>
</protein>
<name>A0A1B9IBC4_9TREE</name>